<comment type="caution">
    <text evidence="18">The sequence shown here is derived from an EMBL/GenBank/DDBJ whole genome shotgun (WGS) entry which is preliminary data.</text>
</comment>
<evidence type="ECO:0000256" key="13">
    <source>
        <dbReference type="ARBA" id="ARBA00023014"/>
    </source>
</evidence>
<proteinExistence type="predicted"/>
<evidence type="ECO:0000256" key="12">
    <source>
        <dbReference type="ARBA" id="ARBA00023012"/>
    </source>
</evidence>
<keyword evidence="16" id="KW-0175">Coiled coil</keyword>
<evidence type="ECO:0000256" key="14">
    <source>
        <dbReference type="ARBA" id="ARBA00024827"/>
    </source>
</evidence>
<dbReference type="InterPro" id="IPR016381">
    <property type="entry name" value="Sig_transdc_His_kinase_DegS"/>
</dbReference>
<dbReference type="Proteomes" id="UP001524478">
    <property type="component" value="Unassembled WGS sequence"/>
</dbReference>
<feature type="coiled-coil region" evidence="16">
    <location>
        <begin position="33"/>
        <end position="67"/>
    </location>
</feature>
<dbReference type="PROSITE" id="PS50109">
    <property type="entry name" value="HIS_KIN"/>
    <property type="match status" value="1"/>
</dbReference>
<dbReference type="InterPro" id="IPR008595">
    <property type="entry name" value="DegS"/>
</dbReference>
<evidence type="ECO:0000313" key="19">
    <source>
        <dbReference type="Proteomes" id="UP001524478"/>
    </source>
</evidence>
<dbReference type="Gene3D" id="3.30.565.10">
    <property type="entry name" value="Histidine kinase-like ATPase, C-terminal domain"/>
    <property type="match status" value="1"/>
</dbReference>
<dbReference type="InterPro" id="IPR036890">
    <property type="entry name" value="HATPase_C_sf"/>
</dbReference>
<dbReference type="InterPro" id="IPR005467">
    <property type="entry name" value="His_kinase_dom"/>
</dbReference>
<dbReference type="Gene3D" id="1.20.5.1930">
    <property type="match status" value="1"/>
</dbReference>
<dbReference type="GO" id="GO:0016301">
    <property type="term" value="F:kinase activity"/>
    <property type="evidence" value="ECO:0007669"/>
    <property type="project" value="UniProtKB-KW"/>
</dbReference>
<evidence type="ECO:0000256" key="9">
    <source>
        <dbReference type="ARBA" id="ARBA00022723"/>
    </source>
</evidence>
<evidence type="ECO:0000256" key="11">
    <source>
        <dbReference type="ARBA" id="ARBA00023004"/>
    </source>
</evidence>
<dbReference type="PIRSF" id="PIRSF003169">
    <property type="entry name" value="STHK_DegS"/>
    <property type="match status" value="1"/>
</dbReference>
<comment type="cofactor">
    <cofactor evidence="2">
        <name>[4Fe-4S] cluster</name>
        <dbReference type="ChEBI" id="CHEBI:49883"/>
    </cofactor>
</comment>
<dbReference type="InterPro" id="IPR004358">
    <property type="entry name" value="Sig_transdc_His_kin-like_C"/>
</dbReference>
<comment type="function">
    <text evidence="14">Member of the two-component regulatory system NreB/NreC involved in the control of dissimilatory nitrate/nitrite reduction in response to oxygen. NreB functions as a direct oxygen sensor histidine kinase which is autophosphorylated, in the absence of oxygen, probably at the conserved histidine residue, and transfers its phosphate group probably to a conserved aspartate residue of NreC. NreB/NreC activates the expression of the nitrate (narGHJI) and nitrite (nir) reductase operons, as well as the putative nitrate transporter gene narT.</text>
</comment>
<evidence type="ECO:0000256" key="10">
    <source>
        <dbReference type="ARBA" id="ARBA00022777"/>
    </source>
</evidence>
<accession>A0ABT1SCI0</accession>
<organism evidence="18 19">
    <name type="scientific">Tissierella carlieri</name>
    <dbReference type="NCBI Taxonomy" id="689904"/>
    <lineage>
        <taxon>Bacteria</taxon>
        <taxon>Bacillati</taxon>
        <taxon>Bacillota</taxon>
        <taxon>Tissierellia</taxon>
        <taxon>Tissierellales</taxon>
        <taxon>Tissierellaceae</taxon>
        <taxon>Tissierella</taxon>
    </lineage>
</organism>
<keyword evidence="9" id="KW-0479">Metal-binding</keyword>
<dbReference type="EC" id="2.7.13.3" evidence="4"/>
<evidence type="ECO:0000256" key="16">
    <source>
        <dbReference type="SAM" id="Coils"/>
    </source>
</evidence>
<comment type="catalytic activity">
    <reaction evidence="1">
        <text>ATP + protein L-histidine = ADP + protein N-phospho-L-histidine.</text>
        <dbReference type="EC" id="2.7.13.3"/>
    </reaction>
</comment>
<evidence type="ECO:0000256" key="8">
    <source>
        <dbReference type="ARBA" id="ARBA00022679"/>
    </source>
</evidence>
<dbReference type="PANTHER" id="PTHR24421:SF55">
    <property type="entry name" value="SENSOR HISTIDINE KINASE YDFH"/>
    <property type="match status" value="1"/>
</dbReference>
<keyword evidence="12" id="KW-0902">Two-component regulatory system</keyword>
<evidence type="ECO:0000256" key="7">
    <source>
        <dbReference type="ARBA" id="ARBA00022490"/>
    </source>
</evidence>
<dbReference type="SMART" id="SM00387">
    <property type="entry name" value="HATPase_c"/>
    <property type="match status" value="1"/>
</dbReference>
<reference evidence="18 19" key="1">
    <citation type="submission" date="2022-06" db="EMBL/GenBank/DDBJ databases">
        <title>Isolation of gut microbiota from human fecal samples.</title>
        <authorList>
            <person name="Pamer E.G."/>
            <person name="Barat B."/>
            <person name="Waligurski E."/>
            <person name="Medina S."/>
            <person name="Paddock L."/>
            <person name="Mostad J."/>
        </authorList>
    </citation>
    <scope>NUCLEOTIDE SEQUENCE [LARGE SCALE GENOMIC DNA]</scope>
    <source>
        <strain evidence="18 19">DFI.7.95</strain>
    </source>
</reference>
<evidence type="ECO:0000256" key="4">
    <source>
        <dbReference type="ARBA" id="ARBA00012438"/>
    </source>
</evidence>
<dbReference type="InterPro" id="IPR011712">
    <property type="entry name" value="Sig_transdc_His_kin_sub3_dim/P"/>
</dbReference>
<dbReference type="RefSeq" id="WP_094901712.1">
    <property type="nucleotide sequence ID" value="NZ_CP172320.1"/>
</dbReference>
<dbReference type="CDD" id="cd16917">
    <property type="entry name" value="HATPase_UhpB-NarQ-NarX-like"/>
    <property type="match status" value="1"/>
</dbReference>
<evidence type="ECO:0000256" key="3">
    <source>
        <dbReference type="ARBA" id="ARBA00004496"/>
    </source>
</evidence>
<keyword evidence="10 18" id="KW-0418">Kinase</keyword>
<evidence type="ECO:0000256" key="5">
    <source>
        <dbReference type="ARBA" id="ARBA00017322"/>
    </source>
</evidence>
<keyword evidence="6" id="KW-0004">4Fe-4S</keyword>
<protein>
    <recommendedName>
        <fullName evidence="5">Oxygen sensor histidine kinase NreB</fullName>
        <ecNumber evidence="4">2.7.13.3</ecNumber>
    </recommendedName>
    <alternativeName>
        <fullName evidence="15">Nitrogen regulation protein B</fullName>
    </alternativeName>
</protein>
<evidence type="ECO:0000256" key="2">
    <source>
        <dbReference type="ARBA" id="ARBA00001966"/>
    </source>
</evidence>
<dbReference type="Pfam" id="PF05384">
    <property type="entry name" value="DegS"/>
    <property type="match status" value="1"/>
</dbReference>
<evidence type="ECO:0000256" key="15">
    <source>
        <dbReference type="ARBA" id="ARBA00030800"/>
    </source>
</evidence>
<dbReference type="Pfam" id="PF02518">
    <property type="entry name" value="HATPase_c"/>
    <property type="match status" value="1"/>
</dbReference>
<evidence type="ECO:0000256" key="1">
    <source>
        <dbReference type="ARBA" id="ARBA00000085"/>
    </source>
</evidence>
<dbReference type="PANTHER" id="PTHR24421">
    <property type="entry name" value="NITRATE/NITRITE SENSOR PROTEIN NARX-RELATED"/>
    <property type="match status" value="1"/>
</dbReference>
<evidence type="ECO:0000313" key="18">
    <source>
        <dbReference type="EMBL" id="MCQ4924191.1"/>
    </source>
</evidence>
<dbReference type="Pfam" id="PF07730">
    <property type="entry name" value="HisKA_3"/>
    <property type="match status" value="1"/>
</dbReference>
<keyword evidence="19" id="KW-1185">Reference proteome</keyword>
<keyword evidence="8" id="KW-0808">Transferase</keyword>
<evidence type="ECO:0000259" key="17">
    <source>
        <dbReference type="PROSITE" id="PS50109"/>
    </source>
</evidence>
<keyword evidence="11" id="KW-0408">Iron</keyword>
<keyword evidence="13" id="KW-0411">Iron-sulfur</keyword>
<feature type="domain" description="Histidine kinase" evidence="17">
    <location>
        <begin position="191"/>
        <end position="384"/>
    </location>
</feature>
<keyword evidence="7" id="KW-0963">Cytoplasm</keyword>
<dbReference type="InterPro" id="IPR003594">
    <property type="entry name" value="HATPase_dom"/>
</dbReference>
<dbReference type="InterPro" id="IPR050482">
    <property type="entry name" value="Sensor_HK_TwoCompSys"/>
</dbReference>
<dbReference type="PRINTS" id="PR00344">
    <property type="entry name" value="BCTRLSENSOR"/>
</dbReference>
<sequence length="386" mass="43874">MGSQQISIKRLNEILEATIDSIKGTKDEIFEIVSHSRLECKRLEDELKSLQVKIQDTLAQVGRLEDLDKRSRGNLSNKSKNFHLFSENDIKDAYELANGIRVELLLKREEEKNLIERRKEIELRLKSSYEVYKKAENINKQITVATEYLMGNAGNIAATVDELSKKHYLSIKIIEAQEEERSRVARDIHDGPAQSLANVIVKAELCERLLDVDKDRAKNELHNLKWVIRGTLKDVRKIIYDLRPMSLDDLGLIPTLERYISIFEEDTGIKVSLKTYGSFSDLESAIQIAIFRITQESLSNIRKHSKAKSTSIIIEKSLTKINLSIIDDGIGFDPESYRKESNSVSGGFGLMSIKERVELLNGNLHITSSSNLGTKISLFIPLNEED</sequence>
<name>A0ABT1SCI0_9FIRM</name>
<evidence type="ECO:0000256" key="6">
    <source>
        <dbReference type="ARBA" id="ARBA00022485"/>
    </source>
</evidence>
<dbReference type="EMBL" id="JANGAC010000011">
    <property type="protein sequence ID" value="MCQ4924191.1"/>
    <property type="molecule type" value="Genomic_DNA"/>
</dbReference>
<gene>
    <name evidence="18" type="ORF">NE686_13900</name>
</gene>
<comment type="subcellular location">
    <subcellularLocation>
        <location evidence="3">Cytoplasm</location>
    </subcellularLocation>
</comment>
<dbReference type="SUPFAM" id="SSF55874">
    <property type="entry name" value="ATPase domain of HSP90 chaperone/DNA topoisomerase II/histidine kinase"/>
    <property type="match status" value="1"/>
</dbReference>